<evidence type="ECO:0000256" key="3">
    <source>
        <dbReference type="RuleBase" id="RU000363"/>
    </source>
</evidence>
<organism evidence="5 8">
    <name type="scientific">Methylopila capsulata</name>
    <dbReference type="NCBI Taxonomy" id="61654"/>
    <lineage>
        <taxon>Bacteria</taxon>
        <taxon>Pseudomonadati</taxon>
        <taxon>Pseudomonadota</taxon>
        <taxon>Alphaproteobacteria</taxon>
        <taxon>Hyphomicrobiales</taxon>
        <taxon>Methylopilaceae</taxon>
        <taxon>Methylopila</taxon>
    </lineage>
</organism>
<dbReference type="CDD" id="cd05374">
    <property type="entry name" value="17beta-HSD-like_SDR_c"/>
    <property type="match status" value="1"/>
</dbReference>
<sequence>MKTWLITGCSSGLGLQLAEAVAARGDRLVATARSTDSLTSLCERYPETVRGISLDVTRAGDAAKAVALAESAFGGLDVLVNNAGFGFIGAIEEGEPDEYRPMFEVNLFGLIETTRTALPSLRKRAGARIVNLSSGAGIAGSAGFGFYNASKFAVEGLSEALAQELRPLGVHVIIVEPGPFRTAFLGRSMITAAREIAAYAQTAPARRHYRQSNNGRQAGDPAKAVAVMLQAVDSEHPPLHLPIGPRAHAIAEQKLDSFRADITTWRDISIATDFDTDNCGGPK</sequence>
<evidence type="ECO:0000313" key="8">
    <source>
        <dbReference type="Proteomes" id="UP001143400"/>
    </source>
</evidence>
<dbReference type="NCBIfam" id="NF004824">
    <property type="entry name" value="PRK06180.1"/>
    <property type="match status" value="1"/>
</dbReference>
<dbReference type="EMBL" id="JAFBCY010000002">
    <property type="protein sequence ID" value="MBM7851416.1"/>
    <property type="molecule type" value="Genomic_DNA"/>
</dbReference>
<evidence type="ECO:0000313" key="7">
    <source>
        <dbReference type="Proteomes" id="UP000758856"/>
    </source>
</evidence>
<dbReference type="InterPro" id="IPR051911">
    <property type="entry name" value="SDR_oxidoreductase"/>
</dbReference>
<dbReference type="PANTHER" id="PTHR43976">
    <property type="entry name" value="SHORT CHAIN DEHYDROGENASE"/>
    <property type="match status" value="1"/>
</dbReference>
<dbReference type="Pfam" id="PF00106">
    <property type="entry name" value="adh_short"/>
    <property type="match status" value="1"/>
</dbReference>
<evidence type="ECO:0000259" key="4">
    <source>
        <dbReference type="SMART" id="SM00822"/>
    </source>
</evidence>
<comment type="similarity">
    <text evidence="1 3">Belongs to the short-chain dehydrogenases/reductases (SDR) family.</text>
</comment>
<keyword evidence="2" id="KW-0560">Oxidoreductase</keyword>
<dbReference type="Gene3D" id="3.40.50.720">
    <property type="entry name" value="NAD(P)-binding Rossmann-like Domain"/>
    <property type="match status" value="1"/>
</dbReference>
<reference evidence="5" key="3">
    <citation type="submission" date="2023-01" db="EMBL/GenBank/DDBJ databases">
        <authorList>
            <person name="Sun Q."/>
            <person name="Evtushenko L."/>
        </authorList>
    </citation>
    <scope>NUCLEOTIDE SEQUENCE</scope>
    <source>
        <strain evidence="5">VKM B-1606</strain>
    </source>
</reference>
<dbReference type="PROSITE" id="PS00061">
    <property type="entry name" value="ADH_SHORT"/>
    <property type="match status" value="1"/>
</dbReference>
<evidence type="ECO:0000256" key="1">
    <source>
        <dbReference type="ARBA" id="ARBA00006484"/>
    </source>
</evidence>
<feature type="domain" description="Ketoreductase" evidence="4">
    <location>
        <begin position="2"/>
        <end position="183"/>
    </location>
</feature>
<evidence type="ECO:0000256" key="2">
    <source>
        <dbReference type="ARBA" id="ARBA00023002"/>
    </source>
</evidence>
<dbReference type="GO" id="GO:0016491">
    <property type="term" value="F:oxidoreductase activity"/>
    <property type="evidence" value="ECO:0007669"/>
    <property type="project" value="UniProtKB-KW"/>
</dbReference>
<evidence type="ECO:0000313" key="5">
    <source>
        <dbReference type="EMBL" id="GLK54473.1"/>
    </source>
</evidence>
<protein>
    <submittedName>
        <fullName evidence="6">NAD(P)-dependent dehydrogenase (Short-subunit alcohol dehydrogenase family)</fullName>
    </submittedName>
    <submittedName>
        <fullName evidence="5">Short-chain dehydrogenase/reductase</fullName>
    </submittedName>
</protein>
<dbReference type="InterPro" id="IPR020904">
    <property type="entry name" value="Sc_DH/Rdtase_CS"/>
</dbReference>
<dbReference type="PANTHER" id="PTHR43976:SF16">
    <property type="entry name" value="SHORT-CHAIN DEHYDROGENASE_REDUCTASE FAMILY PROTEIN"/>
    <property type="match status" value="1"/>
</dbReference>
<dbReference type="Proteomes" id="UP001143400">
    <property type="component" value="Unassembled WGS sequence"/>
</dbReference>
<dbReference type="InterPro" id="IPR036291">
    <property type="entry name" value="NAD(P)-bd_dom_sf"/>
</dbReference>
<dbReference type="AlphaFoldDB" id="A0A9W6IQS7"/>
<reference evidence="5" key="1">
    <citation type="journal article" date="2014" name="Int. J. Syst. Evol. Microbiol.">
        <title>Complete genome sequence of Corynebacterium casei LMG S-19264T (=DSM 44701T), isolated from a smear-ripened cheese.</title>
        <authorList>
            <consortium name="US DOE Joint Genome Institute (JGI-PGF)"/>
            <person name="Walter F."/>
            <person name="Albersmeier A."/>
            <person name="Kalinowski J."/>
            <person name="Ruckert C."/>
        </authorList>
    </citation>
    <scope>NUCLEOTIDE SEQUENCE</scope>
    <source>
        <strain evidence="5">VKM B-1606</strain>
    </source>
</reference>
<dbReference type="InterPro" id="IPR002347">
    <property type="entry name" value="SDR_fam"/>
</dbReference>
<dbReference type="PRINTS" id="PR00080">
    <property type="entry name" value="SDRFAMILY"/>
</dbReference>
<dbReference type="PRINTS" id="PR00081">
    <property type="entry name" value="GDHRDH"/>
</dbReference>
<gene>
    <name evidence="5" type="ORF">GCM10008170_04920</name>
    <name evidence="6" type="ORF">JOD31_001641</name>
</gene>
<reference evidence="6 7" key="2">
    <citation type="submission" date="2021-01" db="EMBL/GenBank/DDBJ databases">
        <title>Genomic Encyclopedia of Type Strains, Phase IV (KMG-IV): sequencing the most valuable type-strain genomes for metagenomic binning, comparative biology and taxonomic classification.</title>
        <authorList>
            <person name="Goeker M."/>
        </authorList>
    </citation>
    <scope>NUCLEOTIDE SEQUENCE [LARGE SCALE GENOMIC DNA]</scope>
    <source>
        <strain evidence="6 7">DSM 6130</strain>
    </source>
</reference>
<comment type="caution">
    <text evidence="5">The sequence shown here is derived from an EMBL/GenBank/DDBJ whole genome shotgun (WGS) entry which is preliminary data.</text>
</comment>
<dbReference type="EMBL" id="BSFF01000001">
    <property type="protein sequence ID" value="GLK54473.1"/>
    <property type="molecule type" value="Genomic_DNA"/>
</dbReference>
<dbReference type="SUPFAM" id="SSF51735">
    <property type="entry name" value="NAD(P)-binding Rossmann-fold domains"/>
    <property type="match status" value="1"/>
</dbReference>
<dbReference type="SMART" id="SM00822">
    <property type="entry name" value="PKS_KR"/>
    <property type="match status" value="1"/>
</dbReference>
<name>A0A9W6IQS7_9HYPH</name>
<dbReference type="Proteomes" id="UP000758856">
    <property type="component" value="Unassembled WGS sequence"/>
</dbReference>
<evidence type="ECO:0000313" key="6">
    <source>
        <dbReference type="EMBL" id="MBM7851416.1"/>
    </source>
</evidence>
<accession>A0A9W6IQS7</accession>
<proteinExistence type="inferred from homology"/>
<dbReference type="InterPro" id="IPR057326">
    <property type="entry name" value="KR_dom"/>
</dbReference>
<dbReference type="RefSeq" id="WP_204949840.1">
    <property type="nucleotide sequence ID" value="NZ_BSFF01000001.1"/>
</dbReference>
<keyword evidence="7" id="KW-1185">Reference proteome</keyword>